<evidence type="ECO:0000313" key="1">
    <source>
        <dbReference type="EMBL" id="VEL19319.1"/>
    </source>
</evidence>
<reference evidence="1" key="1">
    <citation type="submission" date="2018-11" db="EMBL/GenBank/DDBJ databases">
        <authorList>
            <consortium name="Pathogen Informatics"/>
        </authorList>
    </citation>
    <scope>NUCLEOTIDE SEQUENCE</scope>
</reference>
<protein>
    <submittedName>
        <fullName evidence="1">Uncharacterized protein</fullName>
    </submittedName>
</protein>
<sequence length="72" mass="8790">METSYLFINISRTYNWRRVVVLRKDDHFFNKRIFEAEGIDIIEDIEIEEHELTYALAYSVRSPDLIYVFEKK</sequence>
<dbReference type="EMBL" id="CAAALY010041056">
    <property type="protein sequence ID" value="VEL19319.1"/>
    <property type="molecule type" value="Genomic_DNA"/>
</dbReference>
<evidence type="ECO:0000313" key="2">
    <source>
        <dbReference type="Proteomes" id="UP000784294"/>
    </source>
</evidence>
<gene>
    <name evidence="1" type="ORF">PXEA_LOCUS12759</name>
</gene>
<proteinExistence type="predicted"/>
<name>A0A3S5BUR1_9PLAT</name>
<accession>A0A3S5BUR1</accession>
<dbReference type="Proteomes" id="UP000784294">
    <property type="component" value="Unassembled WGS sequence"/>
</dbReference>
<organism evidence="1 2">
    <name type="scientific">Protopolystoma xenopodis</name>
    <dbReference type="NCBI Taxonomy" id="117903"/>
    <lineage>
        <taxon>Eukaryota</taxon>
        <taxon>Metazoa</taxon>
        <taxon>Spiralia</taxon>
        <taxon>Lophotrochozoa</taxon>
        <taxon>Platyhelminthes</taxon>
        <taxon>Monogenea</taxon>
        <taxon>Polyopisthocotylea</taxon>
        <taxon>Polystomatidea</taxon>
        <taxon>Polystomatidae</taxon>
        <taxon>Protopolystoma</taxon>
    </lineage>
</organism>
<comment type="caution">
    <text evidence="1">The sequence shown here is derived from an EMBL/GenBank/DDBJ whole genome shotgun (WGS) entry which is preliminary data.</text>
</comment>
<dbReference type="AlphaFoldDB" id="A0A3S5BUR1"/>
<keyword evidence="2" id="KW-1185">Reference proteome</keyword>